<protein>
    <recommendedName>
        <fullName evidence="4">VWA domain-containing protein</fullName>
    </recommendedName>
</protein>
<dbReference type="PANTHER" id="PTHR37947:SF1">
    <property type="entry name" value="BLL2462 PROTEIN"/>
    <property type="match status" value="1"/>
</dbReference>
<feature type="transmembrane region" description="Helical" evidence="1">
    <location>
        <begin position="6"/>
        <end position="23"/>
    </location>
</feature>
<sequence>MTSQLLLLLFLNSACALGLTLVLYRNIRKDKTQRVLALFRFLSFFLLGLLLINPEIEATQYSLDKPKLIFAFDNSESVKQVAAPSELNALFEQLKSDEGLNESYDLNFLKFGSGLSSLSDSLSFSETSTDISKVIDYANTLKEPETSFVLITDGNQTLGKDYNFNAFNSKLYADVLIIGDTTRFIDSKIDLINLNTYAYFKNKFPVEIFVSQNTAQPTSQTLSLSENGTVLAQKTLEIPSKSSVKTEFILTAEPVGMKVLNVELEPLSEEINPLNNQKTVSVEVIDSRSRILLVSDFLHPDIGFFNRVLESDKDLELVYKTTEEVSTISEYDLVIFYQPQASFRNLIRQAKKNTINHLIIGGSHTDYSLLNSLNLGFQKEVISSTEEYAPVLNPDFSLFLVKDLNIDIYPPLKDKFGDIQFNTTYSTLLGKQMNGIAVDSPLWIFNTDQVKQSVLFGENLWKWRAKHYLENASFTKFDQAFQRIIQFLAQSKSKNKLSVDVEPVISSGENQFIKVKYYNENFESDTRFNFDITLENIDSGQVEAFRLLKDEEAYSFDLSKLEPGFYSYKIQSNEVEPSKEGQFQVLEYSSEMQSMNADIQSLSKLVSNDNLYAFANRTKLISDLKAQKPKPIQKSIKKSDSLINFEWLILLLALTLSLEWLFRKYKGLI</sequence>
<accession>A0A6B3R3W5</accession>
<gene>
    <name evidence="2" type="ORF">G3567_08905</name>
</gene>
<organism evidence="2 3">
    <name type="scientific">Psychroflexus aurantiacus</name>
    <dbReference type="NCBI Taxonomy" id="2709310"/>
    <lineage>
        <taxon>Bacteria</taxon>
        <taxon>Pseudomonadati</taxon>
        <taxon>Bacteroidota</taxon>
        <taxon>Flavobacteriia</taxon>
        <taxon>Flavobacteriales</taxon>
        <taxon>Flavobacteriaceae</taxon>
        <taxon>Psychroflexus</taxon>
    </lineage>
</organism>
<evidence type="ECO:0000313" key="3">
    <source>
        <dbReference type="Proteomes" id="UP000478505"/>
    </source>
</evidence>
<evidence type="ECO:0008006" key="4">
    <source>
        <dbReference type="Google" id="ProtNLM"/>
    </source>
</evidence>
<comment type="caution">
    <text evidence="2">The sequence shown here is derived from an EMBL/GenBank/DDBJ whole genome shotgun (WGS) entry which is preliminary data.</text>
</comment>
<dbReference type="EMBL" id="JAAIKD010000004">
    <property type="protein sequence ID" value="NEV94260.1"/>
    <property type="molecule type" value="Genomic_DNA"/>
</dbReference>
<reference evidence="2 3" key="1">
    <citation type="submission" date="2020-02" db="EMBL/GenBank/DDBJ databases">
        <title>Flavobacteriaceae Psychroflexus bacterium YR1-1, complete genome.</title>
        <authorList>
            <person name="Li Y."/>
            <person name="Wu S."/>
        </authorList>
    </citation>
    <scope>NUCLEOTIDE SEQUENCE [LARGE SCALE GENOMIC DNA]</scope>
    <source>
        <strain evidence="2 3">YR1-1</strain>
    </source>
</reference>
<dbReference type="AlphaFoldDB" id="A0A6B3R3W5"/>
<keyword evidence="1" id="KW-0472">Membrane</keyword>
<dbReference type="Proteomes" id="UP000478505">
    <property type="component" value="Unassembled WGS sequence"/>
</dbReference>
<proteinExistence type="predicted"/>
<keyword evidence="1" id="KW-1133">Transmembrane helix</keyword>
<dbReference type="PANTHER" id="PTHR37947">
    <property type="entry name" value="BLL2462 PROTEIN"/>
    <property type="match status" value="1"/>
</dbReference>
<keyword evidence="1" id="KW-0812">Transmembrane</keyword>
<evidence type="ECO:0000256" key="1">
    <source>
        <dbReference type="SAM" id="Phobius"/>
    </source>
</evidence>
<name>A0A6B3R3W5_9FLAO</name>
<keyword evidence="3" id="KW-1185">Reference proteome</keyword>
<feature type="transmembrane region" description="Helical" evidence="1">
    <location>
        <begin position="35"/>
        <end position="52"/>
    </location>
</feature>
<evidence type="ECO:0000313" key="2">
    <source>
        <dbReference type="EMBL" id="NEV94260.1"/>
    </source>
</evidence>